<proteinExistence type="inferred from homology"/>
<dbReference type="GO" id="GO:0005524">
    <property type="term" value="F:ATP binding"/>
    <property type="evidence" value="ECO:0007669"/>
    <property type="project" value="UniProtKB-UniRule"/>
</dbReference>
<dbReference type="PIRSF" id="PIRSF036409">
    <property type="entry name" value="EutP_PduV"/>
    <property type="match status" value="1"/>
</dbReference>
<name>A0A242KZP5_ENTMU</name>
<dbReference type="InterPro" id="IPR012381">
    <property type="entry name" value="EutP_PduV"/>
</dbReference>
<sequence length="144" mass="16188">MRRVIFIGQTGSGKTTLSQWLQKKDISYHKTQQVYYLDESIDTPGEFMENQFYYNALVSASIEGEVVAFVQDITSAQNYFPPYFSSRFNKEVIGVISKVDLADQQTLAKARELLELAGASKIFEVSTITGFGLDELKKHLSTNG</sequence>
<comment type="caution">
    <text evidence="2">The sequence shown here is derived from an EMBL/GenBank/DDBJ whole genome shotgun (WGS) entry which is preliminary data.</text>
</comment>
<dbReference type="NCBIfam" id="TIGR02528">
    <property type="entry name" value="EutP"/>
    <property type="match status" value="1"/>
</dbReference>
<keyword evidence="1" id="KW-0547">Nucleotide-binding</keyword>
<dbReference type="PANTHER" id="PTHR40453">
    <property type="entry name" value="PROTEIN YOEF"/>
    <property type="match status" value="1"/>
</dbReference>
<dbReference type="SUPFAM" id="SSF52540">
    <property type="entry name" value="P-loop containing nucleoside triphosphate hydrolases"/>
    <property type="match status" value="1"/>
</dbReference>
<accession>A0A242KZP5</accession>
<evidence type="ECO:0000313" key="3">
    <source>
        <dbReference type="Proteomes" id="UP000195024"/>
    </source>
</evidence>
<dbReference type="EMBL" id="NGMS01000001">
    <property type="protein sequence ID" value="OTP27413.1"/>
    <property type="molecule type" value="Genomic_DNA"/>
</dbReference>
<dbReference type="RefSeq" id="WP_086334730.1">
    <property type="nucleotide sequence ID" value="NZ_NGMS01000001.1"/>
</dbReference>
<dbReference type="Proteomes" id="UP000195024">
    <property type="component" value="Unassembled WGS sequence"/>
</dbReference>
<dbReference type="AlphaFoldDB" id="A0A242KZP5"/>
<comment type="similarity">
    <text evidence="1">Belongs to the EutP/PduV family.</text>
</comment>
<evidence type="ECO:0000256" key="1">
    <source>
        <dbReference type="PIRNR" id="PIRNR036409"/>
    </source>
</evidence>
<dbReference type="PANTHER" id="PTHR40453:SF1">
    <property type="entry name" value="PROTEIN YOEF"/>
    <property type="match status" value="1"/>
</dbReference>
<dbReference type="GO" id="GO:0006576">
    <property type="term" value="P:biogenic amine metabolic process"/>
    <property type="evidence" value="ECO:0007669"/>
    <property type="project" value="InterPro"/>
</dbReference>
<dbReference type="Pfam" id="PF10662">
    <property type="entry name" value="PduV-EutP"/>
    <property type="match status" value="1"/>
</dbReference>
<evidence type="ECO:0000313" key="2">
    <source>
        <dbReference type="EMBL" id="OTP27413.1"/>
    </source>
</evidence>
<dbReference type="Gene3D" id="3.40.50.300">
    <property type="entry name" value="P-loop containing nucleotide triphosphate hydrolases"/>
    <property type="match status" value="1"/>
</dbReference>
<dbReference type="InterPro" id="IPR027417">
    <property type="entry name" value="P-loop_NTPase"/>
</dbReference>
<organism evidence="2 3">
    <name type="scientific">Enterococcus mundtii</name>
    <dbReference type="NCBI Taxonomy" id="53346"/>
    <lineage>
        <taxon>Bacteria</taxon>
        <taxon>Bacillati</taxon>
        <taxon>Bacillota</taxon>
        <taxon>Bacilli</taxon>
        <taxon>Lactobacillales</taxon>
        <taxon>Enterococcaceae</taxon>
        <taxon>Enterococcus</taxon>
    </lineage>
</organism>
<protein>
    <submittedName>
        <fullName evidence="2">Ethanolamine utilization protein, EutP</fullName>
    </submittedName>
</protein>
<gene>
    <name evidence="2" type="ORF">A5802_001148</name>
</gene>
<reference evidence="2 3" key="1">
    <citation type="submission" date="2017-05" db="EMBL/GenBank/DDBJ databases">
        <title>The Genome Sequence of Enterococcus mundtii 6B1_DIV0119.</title>
        <authorList>
            <consortium name="The Broad Institute Genomics Platform"/>
            <consortium name="The Broad Institute Genomic Center for Infectious Diseases"/>
            <person name="Earl A."/>
            <person name="Manson A."/>
            <person name="Schwartman J."/>
            <person name="Gilmore M."/>
            <person name="Abouelleil A."/>
            <person name="Cao P."/>
            <person name="Chapman S."/>
            <person name="Cusick C."/>
            <person name="Shea T."/>
            <person name="Young S."/>
            <person name="Neafsey D."/>
            <person name="Nusbaum C."/>
            <person name="Birren B."/>
        </authorList>
    </citation>
    <scope>NUCLEOTIDE SEQUENCE [LARGE SCALE GENOMIC DNA]</scope>
    <source>
        <strain evidence="2 3">6B1_DIV0119</strain>
    </source>
</reference>